<sequence length="575" mass="66565">MNISSEQLEKGYTLFRQPGSVEWVFADDETMIAACWEGDHSFRVELDPSAADEPVFCSCGDRCCRHDLAVLLDVLRVAGKMPEMFVMECHAAAKNQLRQETHKELAAADEPPAAPSAPTGQKQTAEAEPLSWEPLSPEPLAAVVSLAEARMDKTRGKRGKLTFSQPVFPEPEESAAQWRAYFRDRFHKALMHSRPGNYMFGLGSELKGFYYHVVEEMADESKGWPPTVRGLFVLHAQLYAMEALEQFFAQPSFNPSQIYGFSQITKELASAASQHIEEILAVINMEEVQTRYNEAMKEALELLRLNTFTPTPPHLDWSALYQTLWGRIFLFSGEWGAEERTRLEELQSQTSNDSLLTRVRTSLALFDFLDGKDEAALAILTAHSSLPRDRYMYYVNHLYDHQAWSRLLVWLRGLTRFLRRESYLLNHEIFPMWLNAAESQPEEPGWIEWIKLLLPQSQDIYTIYLIENGDARQVAHMLLSQGHPIYYIDRDILRLLEKTDLRLVLPLYHQDAERYILEKNRQSYKQAVRLLKKLAGFYKKLKEQDRWQLYIGQLAERHSRLRAFQEELRRGKLIQ</sequence>
<dbReference type="Proteomes" id="UP001631969">
    <property type="component" value="Unassembled WGS sequence"/>
</dbReference>
<proteinExistence type="predicted"/>
<comment type="caution">
    <text evidence="1">The sequence shown here is derived from an EMBL/GenBank/DDBJ whole genome shotgun (WGS) entry which is preliminary data.</text>
</comment>
<organism evidence="1 2">
    <name type="scientific">Paenibacillus mesotrionivorans</name>
    <dbReference type="NCBI Taxonomy" id="3160968"/>
    <lineage>
        <taxon>Bacteria</taxon>
        <taxon>Bacillati</taxon>
        <taxon>Bacillota</taxon>
        <taxon>Bacilli</taxon>
        <taxon>Bacillales</taxon>
        <taxon>Paenibacillaceae</taxon>
        <taxon>Paenibacillus</taxon>
    </lineage>
</organism>
<accession>A0ACC7NXD3</accession>
<dbReference type="EMBL" id="JBJURJ010000006">
    <property type="protein sequence ID" value="MFM9328721.1"/>
    <property type="molecule type" value="Genomic_DNA"/>
</dbReference>
<reference evidence="1" key="1">
    <citation type="submission" date="2024-12" db="EMBL/GenBank/DDBJ databases">
        <authorList>
            <person name="Wu N."/>
        </authorList>
    </citation>
    <scope>NUCLEOTIDE SEQUENCE</scope>
    <source>
        <strain evidence="1">P15</strain>
    </source>
</reference>
<protein>
    <submittedName>
        <fullName evidence="1">Uncharacterized protein</fullName>
    </submittedName>
</protein>
<name>A0ACC7NXD3_9BACL</name>
<keyword evidence="2" id="KW-1185">Reference proteome</keyword>
<evidence type="ECO:0000313" key="2">
    <source>
        <dbReference type="Proteomes" id="UP001631969"/>
    </source>
</evidence>
<evidence type="ECO:0000313" key="1">
    <source>
        <dbReference type="EMBL" id="MFM9328721.1"/>
    </source>
</evidence>
<gene>
    <name evidence="1" type="ORF">ACI1P1_10515</name>
</gene>